<keyword evidence="2 8" id="KW-0813">Transport</keyword>
<dbReference type="InterPro" id="IPR037066">
    <property type="entry name" value="Plug_dom_sf"/>
</dbReference>
<keyword evidence="5 9" id="KW-0798">TonB box</keyword>
<evidence type="ECO:0000256" key="8">
    <source>
        <dbReference type="PROSITE-ProRule" id="PRU01360"/>
    </source>
</evidence>
<feature type="chain" id="PRO_5045486787" evidence="10">
    <location>
        <begin position="19"/>
        <end position="744"/>
    </location>
</feature>
<evidence type="ECO:0000256" key="10">
    <source>
        <dbReference type="SAM" id="SignalP"/>
    </source>
</evidence>
<keyword evidence="3 8" id="KW-1134">Transmembrane beta strand</keyword>
<evidence type="ECO:0000256" key="9">
    <source>
        <dbReference type="RuleBase" id="RU003357"/>
    </source>
</evidence>
<keyword evidence="14" id="KW-1185">Reference proteome</keyword>
<evidence type="ECO:0000256" key="5">
    <source>
        <dbReference type="ARBA" id="ARBA00023077"/>
    </source>
</evidence>
<keyword evidence="4 8" id="KW-0812">Transmembrane</keyword>
<proteinExistence type="inferred from homology"/>
<comment type="caution">
    <text evidence="13">The sequence shown here is derived from an EMBL/GenBank/DDBJ whole genome shotgun (WGS) entry which is preliminary data.</text>
</comment>
<dbReference type="Pfam" id="PF00593">
    <property type="entry name" value="TonB_dep_Rec_b-barrel"/>
    <property type="match status" value="1"/>
</dbReference>
<evidence type="ECO:0000313" key="13">
    <source>
        <dbReference type="EMBL" id="MDI9866947.1"/>
    </source>
</evidence>
<dbReference type="Gene3D" id="2.40.170.20">
    <property type="entry name" value="TonB-dependent receptor, beta-barrel domain"/>
    <property type="match status" value="1"/>
</dbReference>
<evidence type="ECO:0000256" key="2">
    <source>
        <dbReference type="ARBA" id="ARBA00022448"/>
    </source>
</evidence>
<dbReference type="SUPFAM" id="SSF56935">
    <property type="entry name" value="Porins"/>
    <property type="match status" value="1"/>
</dbReference>
<sequence length="744" mass="82371">MNVKISCLLLVFSTTTWAQNQQSVSDSSKVLEEVTIVESKSKMLFGSGEYINNQRLSNLNQPDVNKVLRVVPGVNIRDEEGFGLRPNIGLRGTPVNRSAKITLMEDGILIAPAPYADPSAYYFPTFARMAGVEVLKGSSQIKYGPYTIGGAVNLLSTPIPNSFQGLGQVSYGSFGTNQQRFWVGDSQSRFDYLFEVNRLASNGFKELDNGGNTGFDRRDFMAKLRWHTAMDAKIKQSLTLKVVNTTEDGNESYLGLTYQDFLKNPNRRYAATQKDLLTMQHQDISLSHTITLSPKISFNTTAYYSYTFRDWGRVNSIGDQSINNILSNPAAYSTAYSIMTGESDGKVVFQGAARKYYSKGIQTNLQYQFSSGAVSHKIQLGLRIHDDRADRLATQSTYNMIQKVMVLTNSGVNGNSENQIRYASSTATYLSYILHFKNLTINPGVRYEDISLKIENFGTADNGRLGTNLRRGENHINVFLPSIGINYEFNNYSSLFAGIYKGFSPPGTPMTNTSNLQAKPESALNYEVGYRLEKSGIKSQLTLFHNNYSNILGSDNMSGGGLGTGDTYNAGDANTDGVEFSLGYDLLQLKKYSNTKLPLNLAYTYTNARFDDTFINAGGDWGNSTINSGDVIPFITPHQLNVSLGIEKEKLSIYLTGRYTGATRIKPSQGISILPGNTVTYNDINTLPAYWIYDISGNYKWSKLLTSFILINNLTNNQPIVANLPQGYRSNIPISLTIGLKVTL</sequence>
<evidence type="ECO:0000256" key="1">
    <source>
        <dbReference type="ARBA" id="ARBA00004571"/>
    </source>
</evidence>
<dbReference type="Pfam" id="PF07715">
    <property type="entry name" value="Plug"/>
    <property type="match status" value="1"/>
</dbReference>
<name>A0ABT6YTM1_9BACT</name>
<keyword evidence="6 8" id="KW-0472">Membrane</keyword>
<dbReference type="PANTHER" id="PTHR30442">
    <property type="entry name" value="IRON III DICITRATE TRANSPORT PROTEIN FECA"/>
    <property type="match status" value="1"/>
</dbReference>
<dbReference type="PANTHER" id="PTHR30442:SF0">
    <property type="entry name" value="FE(3+) DICITRATE TRANSPORT PROTEIN FECA"/>
    <property type="match status" value="1"/>
</dbReference>
<dbReference type="InterPro" id="IPR036942">
    <property type="entry name" value="Beta-barrel_TonB_sf"/>
</dbReference>
<dbReference type="InterPro" id="IPR000531">
    <property type="entry name" value="Beta-barrel_TonB"/>
</dbReference>
<evidence type="ECO:0000256" key="7">
    <source>
        <dbReference type="ARBA" id="ARBA00023237"/>
    </source>
</evidence>
<keyword evidence="13" id="KW-0675">Receptor</keyword>
<dbReference type="Proteomes" id="UP001236569">
    <property type="component" value="Unassembled WGS sequence"/>
</dbReference>
<accession>A0ABT6YTM1</accession>
<keyword evidence="7 8" id="KW-0998">Cell outer membrane</keyword>
<organism evidence="13 14">
    <name type="scientific">Flectobacillus longus</name>
    <dbReference type="NCBI Taxonomy" id="2984207"/>
    <lineage>
        <taxon>Bacteria</taxon>
        <taxon>Pseudomonadati</taxon>
        <taxon>Bacteroidota</taxon>
        <taxon>Cytophagia</taxon>
        <taxon>Cytophagales</taxon>
        <taxon>Flectobacillaceae</taxon>
        <taxon>Flectobacillus</taxon>
    </lineage>
</organism>
<evidence type="ECO:0000256" key="6">
    <source>
        <dbReference type="ARBA" id="ARBA00023136"/>
    </source>
</evidence>
<evidence type="ECO:0000259" key="12">
    <source>
        <dbReference type="Pfam" id="PF07715"/>
    </source>
</evidence>
<dbReference type="RefSeq" id="WP_283371670.1">
    <property type="nucleotide sequence ID" value="NZ_JASHID010000022.1"/>
</dbReference>
<evidence type="ECO:0000256" key="4">
    <source>
        <dbReference type="ARBA" id="ARBA00022692"/>
    </source>
</evidence>
<feature type="domain" description="TonB-dependent receptor-like beta-barrel" evidence="11">
    <location>
        <begin position="252"/>
        <end position="714"/>
    </location>
</feature>
<evidence type="ECO:0000313" key="14">
    <source>
        <dbReference type="Proteomes" id="UP001236569"/>
    </source>
</evidence>
<gene>
    <name evidence="13" type="ORF">QM480_21590</name>
</gene>
<reference evidence="13 14" key="1">
    <citation type="submission" date="2023-05" db="EMBL/GenBank/DDBJ databases">
        <title>Novel species of genus Flectobacillus isolated from stream in China.</title>
        <authorList>
            <person name="Lu H."/>
        </authorList>
    </citation>
    <scope>NUCLEOTIDE SEQUENCE [LARGE SCALE GENOMIC DNA]</scope>
    <source>
        <strain evidence="13 14">DC10W</strain>
    </source>
</reference>
<comment type="similarity">
    <text evidence="8 9">Belongs to the TonB-dependent receptor family.</text>
</comment>
<protein>
    <submittedName>
        <fullName evidence="13">TonB-dependent receptor</fullName>
    </submittedName>
</protein>
<dbReference type="InterPro" id="IPR039426">
    <property type="entry name" value="TonB-dep_rcpt-like"/>
</dbReference>
<evidence type="ECO:0000259" key="11">
    <source>
        <dbReference type="Pfam" id="PF00593"/>
    </source>
</evidence>
<feature type="signal peptide" evidence="10">
    <location>
        <begin position="1"/>
        <end position="18"/>
    </location>
</feature>
<dbReference type="Gene3D" id="2.170.130.10">
    <property type="entry name" value="TonB-dependent receptor, plug domain"/>
    <property type="match status" value="1"/>
</dbReference>
<keyword evidence="10" id="KW-0732">Signal</keyword>
<dbReference type="InterPro" id="IPR012910">
    <property type="entry name" value="Plug_dom"/>
</dbReference>
<evidence type="ECO:0000256" key="3">
    <source>
        <dbReference type="ARBA" id="ARBA00022452"/>
    </source>
</evidence>
<feature type="domain" description="TonB-dependent receptor plug" evidence="12">
    <location>
        <begin position="50"/>
        <end position="151"/>
    </location>
</feature>
<comment type="subcellular location">
    <subcellularLocation>
        <location evidence="1 8">Cell outer membrane</location>
        <topology evidence="1 8">Multi-pass membrane protein</topology>
    </subcellularLocation>
</comment>
<dbReference type="PROSITE" id="PS52016">
    <property type="entry name" value="TONB_DEPENDENT_REC_3"/>
    <property type="match status" value="1"/>
</dbReference>
<dbReference type="EMBL" id="JASHID010000022">
    <property type="protein sequence ID" value="MDI9866947.1"/>
    <property type="molecule type" value="Genomic_DNA"/>
</dbReference>